<evidence type="ECO:0000313" key="2">
    <source>
        <dbReference type="EMBL" id="PQV47452.1"/>
    </source>
</evidence>
<dbReference type="Gene3D" id="2.180.10.10">
    <property type="entry name" value="RHS repeat-associated core"/>
    <property type="match status" value="1"/>
</dbReference>
<evidence type="ECO:0000313" key="3">
    <source>
        <dbReference type="Proteomes" id="UP000251545"/>
    </source>
</evidence>
<accession>A0A362X253</accession>
<dbReference type="Pfam" id="PF12639">
    <property type="entry name" value="Colicin-DNase"/>
    <property type="match status" value="1"/>
</dbReference>
<dbReference type="InterPro" id="IPR022385">
    <property type="entry name" value="Rhs_assc_core"/>
</dbReference>
<dbReference type="RefSeq" id="WP_105474279.1">
    <property type="nucleotide sequence ID" value="NZ_PVEO01000007.1"/>
</dbReference>
<evidence type="ECO:0000259" key="1">
    <source>
        <dbReference type="Pfam" id="PF20041"/>
    </source>
</evidence>
<dbReference type="Proteomes" id="UP000251545">
    <property type="component" value="Unassembled WGS sequence"/>
</dbReference>
<dbReference type="NCBIfam" id="TIGR03696">
    <property type="entry name" value="Rhs_assc_core"/>
    <property type="match status" value="1"/>
</dbReference>
<dbReference type="InterPro" id="IPR045619">
    <property type="entry name" value="DUF6443"/>
</dbReference>
<dbReference type="Pfam" id="PF20041">
    <property type="entry name" value="DUF6443"/>
    <property type="match status" value="1"/>
</dbReference>
<sequence length="1307" mass="146657">MTRLLTSFLCKKIIIIFIVLIAAIQYSHSQIIGNNIVNENTTVLYSYWDGFAHSGIRWKVTGGTVISTDTSNGIVYNVVIQWGAAGPGKIKFSSTSNYSTLDVTILSPGAASPTLSENHILTIVPRVASTDISTLTDDYKIQSVTYFDGLGRAIQNVAIQSGGNKEDIITHLEYDNLGRQSKSYMPYASSSNKGSYRTNALSATNTFYNTTKYENTTNPYSETLFDGTPLNLIVEQAAPGNDWKEGNTEEHTIKNEYKLVGTSDYVRIYQINNTNGNLIDNGYYKTGEWTVQGAYNTPYLYKFITKNENWVPSDTNDNTTHTFKDYRGRVILSRTFENQVKHDTYYVYDTYGNLMYVLPPKADPSSAKPDSTELAELCFQYKYDDKNRLIEKKIPGKEWEYIVYNKLDQPVLTQHATQLAANNTSLTINQWSFTKYDRFGRVAYTGLMSSNSSRSTLQGILDGASSTYVTKGGATNIAGTTVYYNNDAYPTSISEIHTINYYDDYTFDKPSSTNLPSSYEGQTIVNYNNTDKAKTKGLTTGTKVRVLTTNQWITTVTGYDVKGRAIYVASDNPYFGSVDIIKNKLDFTGAVDKTETSHDRGTTSIDTEDLFTYDHIGRLKKHTQELNNSNVVEVINENTYDELGKLINKGVGGKTTENRLQTVDYTYNIRGWLKTINNVSSLGTDLFGFKINYNAIDHHTSNDKKLFNGNISEIEWKTSNDNSLRWYKFEYDDLNRITSAVDNINRYALSSVQYDKNGNITSLVRKGHINSAATSFGTMDNLVYTYQTKSNKLLRVSDTGNNTYGFKDDYTGSGADPTNDYTYDINGNMLTDDNKNVNDIEYNFLNLPTKVQISSGLIRYVYDALGTKLKKTVSDDANDDIVSTEYVGGFIYETDTDNSNSSLKFFGHPEGYIEPSGSNWEYIYQYKDHLGNIRLSYKDIFRNNGISTSLQIQEENNYYPFGLKHKGYNTNIIGNDHKYGFGGKEEQDDNISGSQLNWLDFHARNYDAAIGRWMNLDPLADSELQFDQSAYAYTWNNPVNLTDPTGMHPDDNTNWKKKLLGENNEGNYSSVTISGLKGGGSITLGSNPTSYDQGGKKKLRPSKETREIKKAFYAAARRFDDPPNNGDGLFSETPLLGPLLRSGDRLNEGNYLGAIEEFGWGLIDLFSGGSGGYLGNKASQQTAKVFGRSFSKKTAASGMFYSVAYEMKLSTNLYPGGAYYQHFKAANKSLFSDMDSRTMSRLNINFQTGNKGNILWGRSPHNWVWHHDIETGVMQLVPKSQHTTGSIFWKTLHPDGVGGMNLWNKIK</sequence>
<dbReference type="EMBL" id="PVEO01000007">
    <property type="protein sequence ID" value="PQV47452.1"/>
    <property type="molecule type" value="Genomic_DNA"/>
</dbReference>
<gene>
    <name evidence="2" type="ORF">CLV33_107241</name>
</gene>
<proteinExistence type="predicted"/>
<feature type="domain" description="DUF6443" evidence="1">
    <location>
        <begin position="123"/>
        <end position="257"/>
    </location>
</feature>
<reference evidence="2 3" key="1">
    <citation type="submission" date="2018-02" db="EMBL/GenBank/DDBJ databases">
        <title>Genomic Encyclopedia of Archaeal and Bacterial Type Strains, Phase II (KMG-II): from individual species to whole genera.</title>
        <authorList>
            <person name="Goeker M."/>
        </authorList>
    </citation>
    <scope>NUCLEOTIDE SEQUENCE [LARGE SCALE GENOMIC DNA]</scope>
    <source>
        <strain evidence="2 3">DSM 21165</strain>
    </source>
</reference>
<protein>
    <submittedName>
        <fullName evidence="2">RHS repeat-associated protein</fullName>
    </submittedName>
</protein>
<organism evidence="2 3">
    <name type="scientific">Jejuia pallidilutea</name>
    <dbReference type="NCBI Taxonomy" id="504487"/>
    <lineage>
        <taxon>Bacteria</taxon>
        <taxon>Pseudomonadati</taxon>
        <taxon>Bacteroidota</taxon>
        <taxon>Flavobacteriia</taxon>
        <taxon>Flavobacteriales</taxon>
        <taxon>Flavobacteriaceae</taxon>
        <taxon>Jejuia</taxon>
    </lineage>
</organism>
<comment type="caution">
    <text evidence="2">The sequence shown here is derived from an EMBL/GenBank/DDBJ whole genome shotgun (WGS) entry which is preliminary data.</text>
</comment>
<name>A0A362X253_9FLAO</name>